<comment type="caution">
    <text evidence="12">The sequence shown here is derived from an EMBL/GenBank/DDBJ whole genome shotgun (WGS) entry which is preliminary data.</text>
</comment>
<comment type="subcellular location">
    <subcellularLocation>
        <location evidence="1 11">Cell membrane</location>
        <topology evidence="1 11">Multi-pass membrane protein</topology>
    </subcellularLocation>
</comment>
<dbReference type="HAMAP" id="MF_00454">
    <property type="entry name" value="FluC"/>
    <property type="match status" value="1"/>
</dbReference>
<dbReference type="Pfam" id="PF02537">
    <property type="entry name" value="CRCB"/>
    <property type="match status" value="1"/>
</dbReference>
<comment type="function">
    <text evidence="11">Fluoride-specific ion channel. Important for reducing fluoride concentration in the cell, thus reducing its toxicity.</text>
</comment>
<feature type="transmembrane region" description="Helical" evidence="11">
    <location>
        <begin position="35"/>
        <end position="56"/>
    </location>
</feature>
<evidence type="ECO:0000313" key="12">
    <source>
        <dbReference type="EMBL" id="MVO10334.1"/>
    </source>
</evidence>
<dbReference type="GO" id="GO:0140114">
    <property type="term" value="P:cellular detoxification of fluoride"/>
    <property type="evidence" value="ECO:0007669"/>
    <property type="project" value="UniProtKB-UniRule"/>
</dbReference>
<dbReference type="GO" id="GO:0062054">
    <property type="term" value="F:fluoride channel activity"/>
    <property type="evidence" value="ECO:0007669"/>
    <property type="project" value="UniProtKB-UniRule"/>
</dbReference>
<organism evidence="12 13">
    <name type="scientific">Flavobacterium profundi</name>
    <dbReference type="NCBI Taxonomy" id="1774945"/>
    <lineage>
        <taxon>Bacteria</taxon>
        <taxon>Pseudomonadati</taxon>
        <taxon>Bacteroidota</taxon>
        <taxon>Flavobacteriia</taxon>
        <taxon>Flavobacteriales</taxon>
        <taxon>Flavobacteriaceae</taxon>
        <taxon>Flavobacterium</taxon>
    </lineage>
</organism>
<dbReference type="InterPro" id="IPR003691">
    <property type="entry name" value="FluC"/>
</dbReference>
<keyword evidence="6 11" id="KW-0406">Ion transport</keyword>
<dbReference type="PANTHER" id="PTHR28259:SF1">
    <property type="entry name" value="FLUORIDE EXPORT PROTEIN 1-RELATED"/>
    <property type="match status" value="1"/>
</dbReference>
<reference evidence="13" key="1">
    <citation type="submission" date="2019-05" db="EMBL/GenBank/DDBJ databases">
        <title>Flavobacterium profundi sp. nov., isolated from a deep-sea seamount.</title>
        <authorList>
            <person name="Zhang D.-C."/>
        </authorList>
    </citation>
    <scope>NUCLEOTIDE SEQUENCE [LARGE SCALE GENOMIC DNA]</scope>
    <source>
        <strain evidence="13">TP390</strain>
    </source>
</reference>
<evidence type="ECO:0000256" key="11">
    <source>
        <dbReference type="HAMAP-Rule" id="MF_00454"/>
    </source>
</evidence>
<keyword evidence="4 11" id="KW-0812">Transmembrane</keyword>
<proteinExistence type="inferred from homology"/>
<evidence type="ECO:0000256" key="9">
    <source>
        <dbReference type="ARBA" id="ARBA00035120"/>
    </source>
</evidence>
<evidence type="ECO:0000256" key="5">
    <source>
        <dbReference type="ARBA" id="ARBA00022989"/>
    </source>
</evidence>
<dbReference type="PANTHER" id="PTHR28259">
    <property type="entry name" value="FLUORIDE EXPORT PROTEIN 1-RELATED"/>
    <property type="match status" value="1"/>
</dbReference>
<keyword evidence="7 11" id="KW-0472">Membrane</keyword>
<sequence length="123" mass="13614">MLKNLLFIALGGGIGSSLRYLCNIYLAKTYPNKAYIATFLVNMLGCLLIGLFVGYFQKHQTENEAFKLLLITGFCGGFTTFSTFGLENFNLLQSQNYILTLGYILLSIVIGITFVGIGIYLTK</sequence>
<evidence type="ECO:0000256" key="7">
    <source>
        <dbReference type="ARBA" id="ARBA00023136"/>
    </source>
</evidence>
<evidence type="ECO:0000256" key="2">
    <source>
        <dbReference type="ARBA" id="ARBA00022475"/>
    </source>
</evidence>
<keyword evidence="3" id="KW-0997">Cell inner membrane</keyword>
<protein>
    <recommendedName>
        <fullName evidence="11">Fluoride-specific ion channel FluC</fullName>
    </recommendedName>
</protein>
<feature type="binding site" evidence="11">
    <location>
        <position position="79"/>
    </location>
    <ligand>
        <name>Na(+)</name>
        <dbReference type="ChEBI" id="CHEBI:29101"/>
        <note>structural</note>
    </ligand>
</feature>
<keyword evidence="2 11" id="KW-1003">Cell membrane</keyword>
<evidence type="ECO:0000256" key="6">
    <source>
        <dbReference type="ARBA" id="ARBA00023065"/>
    </source>
</evidence>
<keyword evidence="13" id="KW-1185">Reference proteome</keyword>
<dbReference type="GO" id="GO:0005886">
    <property type="term" value="C:plasma membrane"/>
    <property type="evidence" value="ECO:0007669"/>
    <property type="project" value="UniProtKB-SubCell"/>
</dbReference>
<evidence type="ECO:0000256" key="3">
    <source>
        <dbReference type="ARBA" id="ARBA00022519"/>
    </source>
</evidence>
<feature type="binding site" evidence="11">
    <location>
        <position position="76"/>
    </location>
    <ligand>
        <name>Na(+)</name>
        <dbReference type="ChEBI" id="CHEBI:29101"/>
        <note>structural</note>
    </ligand>
</feature>
<keyword evidence="11" id="KW-0813">Transport</keyword>
<feature type="transmembrane region" description="Helical" evidence="11">
    <location>
        <begin position="98"/>
        <end position="121"/>
    </location>
</feature>
<keyword evidence="11" id="KW-0915">Sodium</keyword>
<comment type="activity regulation">
    <text evidence="11">Na(+) is not transported, but it plays an essential structural role and its presence is essential for fluoride channel function.</text>
</comment>
<dbReference type="Proteomes" id="UP000431264">
    <property type="component" value="Unassembled WGS sequence"/>
</dbReference>
<evidence type="ECO:0000313" key="13">
    <source>
        <dbReference type="Proteomes" id="UP000431264"/>
    </source>
</evidence>
<evidence type="ECO:0000256" key="10">
    <source>
        <dbReference type="ARBA" id="ARBA00035585"/>
    </source>
</evidence>
<dbReference type="EMBL" id="WQLW01000011">
    <property type="protein sequence ID" value="MVO10334.1"/>
    <property type="molecule type" value="Genomic_DNA"/>
</dbReference>
<gene>
    <name evidence="11 12" type="primary">crcB</name>
    <name evidence="11" type="synonym">fluC</name>
    <name evidence="12" type="ORF">GOQ30_14265</name>
</gene>
<dbReference type="GO" id="GO:0046872">
    <property type="term" value="F:metal ion binding"/>
    <property type="evidence" value="ECO:0007669"/>
    <property type="project" value="UniProtKB-KW"/>
</dbReference>
<feature type="transmembrane region" description="Helical" evidence="11">
    <location>
        <begin position="68"/>
        <end position="86"/>
    </location>
</feature>
<name>A0A6I4ITY0_9FLAO</name>
<evidence type="ECO:0000256" key="8">
    <source>
        <dbReference type="ARBA" id="ARBA00023303"/>
    </source>
</evidence>
<comment type="catalytic activity">
    <reaction evidence="10">
        <text>fluoride(in) = fluoride(out)</text>
        <dbReference type="Rhea" id="RHEA:76159"/>
        <dbReference type="ChEBI" id="CHEBI:17051"/>
    </reaction>
    <physiologicalReaction direction="left-to-right" evidence="10">
        <dbReference type="Rhea" id="RHEA:76160"/>
    </physiologicalReaction>
</comment>
<accession>A0A6I4ITY0</accession>
<dbReference type="OrthoDB" id="9815830at2"/>
<comment type="similarity">
    <text evidence="9 11">Belongs to the fluoride channel Fluc/FEX (TC 1.A.43) family.</text>
</comment>
<evidence type="ECO:0000256" key="4">
    <source>
        <dbReference type="ARBA" id="ARBA00022692"/>
    </source>
</evidence>
<dbReference type="NCBIfam" id="TIGR00494">
    <property type="entry name" value="crcB"/>
    <property type="match status" value="1"/>
</dbReference>
<keyword evidence="5 11" id="KW-1133">Transmembrane helix</keyword>
<evidence type="ECO:0000256" key="1">
    <source>
        <dbReference type="ARBA" id="ARBA00004651"/>
    </source>
</evidence>
<dbReference type="RefSeq" id="WP_140998761.1">
    <property type="nucleotide sequence ID" value="NZ_VDCZ01000011.1"/>
</dbReference>
<keyword evidence="11" id="KW-0479">Metal-binding</keyword>
<dbReference type="AlphaFoldDB" id="A0A6I4ITY0"/>
<keyword evidence="8 11" id="KW-0407">Ion channel</keyword>